<dbReference type="Pfam" id="PF00076">
    <property type="entry name" value="RRM_1"/>
    <property type="match status" value="2"/>
</dbReference>
<keyword evidence="7" id="KW-1185">Reference proteome</keyword>
<reference evidence="6 7" key="1">
    <citation type="journal article" date="2022" name="G3 (Bethesda)">
        <title>Evaluating Illumina-, Nanopore-, and PacBio-based genome assembly strategies with the bald notothen, Trematomus borchgrevinki.</title>
        <authorList>
            <person name="Rayamajhi N."/>
            <person name="Cheng C.C."/>
            <person name="Catchen J.M."/>
        </authorList>
    </citation>
    <scope>NUCLEOTIDE SEQUENCE [LARGE SCALE GENOMIC DNA]</scope>
    <source>
        <strain evidence="6">AGRC-2024</strain>
    </source>
</reference>
<feature type="compositionally biased region" description="Pro residues" evidence="4">
    <location>
        <begin position="92"/>
        <end position="107"/>
    </location>
</feature>
<evidence type="ECO:0000256" key="1">
    <source>
        <dbReference type="ARBA" id="ARBA00022737"/>
    </source>
</evidence>
<dbReference type="Proteomes" id="UP001619887">
    <property type="component" value="Unassembled WGS sequence"/>
</dbReference>
<dbReference type="GO" id="GO:0003723">
    <property type="term" value="F:RNA binding"/>
    <property type="evidence" value="ECO:0007669"/>
    <property type="project" value="UniProtKB-UniRule"/>
</dbReference>
<dbReference type="InterPro" id="IPR035979">
    <property type="entry name" value="RBD_domain_sf"/>
</dbReference>
<accession>A0ABD2H1G8</accession>
<dbReference type="SMART" id="SM00360">
    <property type="entry name" value="RRM"/>
    <property type="match status" value="4"/>
</dbReference>
<keyword evidence="1" id="KW-0677">Repeat</keyword>
<dbReference type="PANTHER" id="PTHR13976">
    <property type="entry name" value="HETEROGENEOUS NUCLEAR RIBONUCLEOPROTEIN-RELATED"/>
    <property type="match status" value="1"/>
</dbReference>
<dbReference type="SUPFAM" id="SSF54928">
    <property type="entry name" value="RNA-binding domain, RBD"/>
    <property type="match status" value="4"/>
</dbReference>
<evidence type="ECO:0000313" key="6">
    <source>
        <dbReference type="EMBL" id="KAL3060259.1"/>
    </source>
</evidence>
<reference evidence="6 7" key="2">
    <citation type="journal article" date="2024" name="G3 (Bethesda)">
        <title>The genome of the cryopelagic Antarctic bald notothen, Trematomus borchgrevinki.</title>
        <authorList>
            <person name="Rayamajhi N."/>
            <person name="Rivera-Colon A.G."/>
            <person name="Minhas B.F."/>
            <person name="Cheng C.C."/>
            <person name="Catchen J.M."/>
        </authorList>
    </citation>
    <scope>NUCLEOTIDE SEQUENCE [LARGE SCALE GENOMIC DNA]</scope>
    <source>
        <strain evidence="6">AGRC-2024</strain>
    </source>
</reference>
<feature type="domain" description="RRM" evidence="5">
    <location>
        <begin position="479"/>
        <end position="549"/>
    </location>
</feature>
<evidence type="ECO:0000259" key="5">
    <source>
        <dbReference type="PROSITE" id="PS50102"/>
    </source>
</evidence>
<name>A0ABD2H1G8_PAGBO</name>
<evidence type="ECO:0000256" key="2">
    <source>
        <dbReference type="ARBA" id="ARBA00022884"/>
    </source>
</evidence>
<gene>
    <name evidence="6" type="ORF">OYC64_014760</name>
</gene>
<dbReference type="EMBL" id="JBIYXZ010002073">
    <property type="protein sequence ID" value="KAL3060259.1"/>
    <property type="molecule type" value="Genomic_DNA"/>
</dbReference>
<sequence>MIILRLQGLDVKAGTKDVRRFFKRLHIPDGGVYIVGGSLQEAFIAFTLEKHAQLALRYTGRLLKGSKVSLHLSSMAELEKKLKYWLKRRKPSPPQPPVKKPSPPQPPVKKYQPFSDANVMPSNDIPFDANTLPEPLHPDPDTNLQPSNADSQDFNAAFLLGMYTIIQGLQSTSQHTHTGENNKAEQTVDVPRTNSTGVVDEMSPKKTPDSGPGYVRLFGLPASTKKQDICQFFQGLTVQEAIVDVELGRSHACLVKFAHTQDAFDALLFNQQSLGPICVEVRAATEKMWTNALQECEAAVNVGERVKTKQKPLTERAHHGKKNMSALQLKRQFINQLPSKLPKKPRADCDSITTISPAVEYNVMVNNLSKGMTKTEIKELFGCPNIAHTNVLNLLDKEGNRSATAFLIFECTEDYDYAMNLNGCHVGSNTIEVSSITKKTMKEMMGKTLPSLELCPNTGPKGKRNPLVPSNKSGPAAQTCLFVRNLPADVQESNIQILFSTFRLKKNNIILLRNSNGESIGEALVQFQSPKLASLARRLHGLEFQGTKLLLTCITMKQMEDVLAKTFEAVKH</sequence>
<keyword evidence="2 3" id="KW-0694">RNA-binding</keyword>
<comment type="caution">
    <text evidence="6">The sequence shown here is derived from an EMBL/GenBank/DDBJ whole genome shotgun (WGS) entry which is preliminary data.</text>
</comment>
<evidence type="ECO:0000256" key="4">
    <source>
        <dbReference type="SAM" id="MobiDB-lite"/>
    </source>
</evidence>
<feature type="domain" description="RRM" evidence="5">
    <location>
        <begin position="361"/>
        <end position="438"/>
    </location>
</feature>
<dbReference type="InterPro" id="IPR000504">
    <property type="entry name" value="RRM_dom"/>
</dbReference>
<dbReference type="PROSITE" id="PS50102">
    <property type="entry name" value="RRM"/>
    <property type="match status" value="2"/>
</dbReference>
<organism evidence="6 7">
    <name type="scientific">Pagothenia borchgrevinki</name>
    <name type="common">Bald rockcod</name>
    <name type="synonym">Trematomus borchgrevinki</name>
    <dbReference type="NCBI Taxonomy" id="8213"/>
    <lineage>
        <taxon>Eukaryota</taxon>
        <taxon>Metazoa</taxon>
        <taxon>Chordata</taxon>
        <taxon>Craniata</taxon>
        <taxon>Vertebrata</taxon>
        <taxon>Euteleostomi</taxon>
        <taxon>Actinopterygii</taxon>
        <taxon>Neopterygii</taxon>
        <taxon>Teleostei</taxon>
        <taxon>Neoteleostei</taxon>
        <taxon>Acanthomorphata</taxon>
        <taxon>Eupercaria</taxon>
        <taxon>Perciformes</taxon>
        <taxon>Notothenioidei</taxon>
        <taxon>Nototheniidae</taxon>
        <taxon>Pagothenia</taxon>
    </lineage>
</organism>
<dbReference type="Gene3D" id="3.30.70.330">
    <property type="match status" value="4"/>
</dbReference>
<dbReference type="InterPro" id="IPR012677">
    <property type="entry name" value="Nucleotide-bd_a/b_plait_sf"/>
</dbReference>
<protein>
    <recommendedName>
        <fullName evidence="5">RRM domain-containing protein</fullName>
    </recommendedName>
</protein>
<dbReference type="AlphaFoldDB" id="A0ABD2H1G8"/>
<evidence type="ECO:0000313" key="7">
    <source>
        <dbReference type="Proteomes" id="UP001619887"/>
    </source>
</evidence>
<dbReference type="InterPro" id="IPR050666">
    <property type="entry name" value="ESRP"/>
</dbReference>
<feature type="region of interest" description="Disordered" evidence="4">
    <location>
        <begin position="88"/>
        <end position="147"/>
    </location>
</feature>
<proteinExistence type="predicted"/>
<evidence type="ECO:0000256" key="3">
    <source>
        <dbReference type="PROSITE-ProRule" id="PRU00176"/>
    </source>
</evidence>